<dbReference type="PANTHER" id="PTHR34983">
    <property type="entry name" value="ARABINOGALACTAN ENDO-BETA-1,4-GALACTANASE A"/>
    <property type="match status" value="1"/>
</dbReference>
<dbReference type="Gene3D" id="3.20.20.80">
    <property type="entry name" value="Glycosidases"/>
    <property type="match status" value="1"/>
</dbReference>
<evidence type="ECO:0000256" key="5">
    <source>
        <dbReference type="ARBA" id="ARBA00023295"/>
    </source>
</evidence>
<keyword evidence="4 6" id="KW-0378">Hydrolase</keyword>
<dbReference type="Pfam" id="PF07745">
    <property type="entry name" value="Glyco_hydro_53"/>
    <property type="match status" value="1"/>
</dbReference>
<dbReference type="GO" id="GO:0031218">
    <property type="term" value="F:arabinogalactan endo-1,4-beta-galactosidase activity"/>
    <property type="evidence" value="ECO:0007669"/>
    <property type="project" value="UniProtKB-EC"/>
</dbReference>
<evidence type="ECO:0000313" key="8">
    <source>
        <dbReference type="Proteomes" id="UP000198864"/>
    </source>
</evidence>
<dbReference type="InterPro" id="IPR011683">
    <property type="entry name" value="Glyco_hydro_53"/>
</dbReference>
<dbReference type="InterPro" id="IPR017853">
    <property type="entry name" value="GH"/>
</dbReference>
<organism evidence="7 8">
    <name type="scientific">Micromonospora saelicesensis</name>
    <dbReference type="NCBI Taxonomy" id="285676"/>
    <lineage>
        <taxon>Bacteria</taxon>
        <taxon>Bacillati</taxon>
        <taxon>Actinomycetota</taxon>
        <taxon>Actinomycetes</taxon>
        <taxon>Micromonosporales</taxon>
        <taxon>Micromonosporaceae</taxon>
        <taxon>Micromonospora</taxon>
    </lineage>
</organism>
<dbReference type="Proteomes" id="UP000198864">
    <property type="component" value="Unassembled WGS sequence"/>
</dbReference>
<keyword evidence="5 6" id="KW-0326">Glycosidase</keyword>
<sequence length="380" mass="41349">MNTHSATPHHRRARALIGIVAAGILTVATTLGGAPAPVSAANTLTMRGADVSSLQRSLDLGARYYDTGGVARDPLDILKSVGVNYVRLRVWNNPISGYNNKSAVLGQARAARAKGLKVLIDFHYSDTWADPGKQYKPAAWAGHSLSQLRTDVYTFTYDVCSSLRGQGTPPDSVQIGNEINVGMLWNEGKVVNNDFAPLAGLLKQGYNATKACGSGIPVMIHTANVDSNANARWFYDGIRAQGVQWDITAQSYYCMWHGTLANLYNNIVDLRGRYGKPVVIVETAYPFTRNNADSEPNAIGDATCDGISATWSGQAQEFDWVQNTARNAGAIGVFYWEPTWYAVRGNGWDPANINGTGNQWDNMAVFDWSGRVNPGVRWTP</sequence>
<dbReference type="SUPFAM" id="SSF51445">
    <property type="entry name" value="(Trans)glycosidases"/>
    <property type="match status" value="1"/>
</dbReference>
<gene>
    <name evidence="7" type="ORF">GA0070561_3388</name>
</gene>
<proteinExistence type="inferred from homology"/>
<protein>
    <recommendedName>
        <fullName evidence="3 6">Arabinogalactan endo-beta-1,4-galactanase</fullName>
        <ecNumber evidence="3 6">3.2.1.89</ecNumber>
    </recommendedName>
</protein>
<accession>A0A1C4XGQ3</accession>
<dbReference type="EMBL" id="FMCR01000003">
    <property type="protein sequence ID" value="SCF07512.1"/>
    <property type="molecule type" value="Genomic_DNA"/>
</dbReference>
<reference evidence="7 8" key="1">
    <citation type="submission" date="2016-06" db="EMBL/GenBank/DDBJ databases">
        <authorList>
            <person name="Kjaerup R.B."/>
            <person name="Dalgaard T.S."/>
            <person name="Juul-Madsen H.R."/>
        </authorList>
    </citation>
    <scope>NUCLEOTIDE SEQUENCE [LARGE SCALE GENOMIC DNA]</scope>
    <source>
        <strain evidence="7 8">DSM 44871</strain>
    </source>
</reference>
<evidence type="ECO:0000256" key="6">
    <source>
        <dbReference type="RuleBase" id="RU361192"/>
    </source>
</evidence>
<dbReference type="EC" id="3.2.1.89" evidence="3 6"/>
<evidence type="ECO:0000313" key="7">
    <source>
        <dbReference type="EMBL" id="SCF07512.1"/>
    </source>
</evidence>
<dbReference type="PANTHER" id="PTHR34983:SF1">
    <property type="entry name" value="ARABINOGALACTAN ENDO-BETA-1,4-GALACTANASE A"/>
    <property type="match status" value="1"/>
</dbReference>
<comment type="catalytic activity">
    <reaction evidence="1 6">
        <text>The enzyme specifically hydrolyzes (1-&gt;4)-beta-D-galactosidic linkages in type I arabinogalactans.</text>
        <dbReference type="EC" id="3.2.1.89"/>
    </reaction>
</comment>
<name>A0A1C4XGQ3_9ACTN</name>
<evidence type="ECO:0000256" key="2">
    <source>
        <dbReference type="ARBA" id="ARBA00010687"/>
    </source>
</evidence>
<evidence type="ECO:0000256" key="1">
    <source>
        <dbReference type="ARBA" id="ARBA00001695"/>
    </source>
</evidence>
<comment type="similarity">
    <text evidence="2 6">Belongs to the glycosyl hydrolase 53 family.</text>
</comment>
<evidence type="ECO:0000256" key="4">
    <source>
        <dbReference type="ARBA" id="ARBA00022801"/>
    </source>
</evidence>
<dbReference type="AlphaFoldDB" id="A0A1C4XGQ3"/>
<dbReference type="GO" id="GO:0015926">
    <property type="term" value="F:glucosidase activity"/>
    <property type="evidence" value="ECO:0007669"/>
    <property type="project" value="InterPro"/>
</dbReference>
<dbReference type="STRING" id="285676.GA0070561_3388"/>
<evidence type="ECO:0000256" key="3">
    <source>
        <dbReference type="ARBA" id="ARBA00012556"/>
    </source>
</evidence>